<protein>
    <recommendedName>
        <fullName evidence="15">HlyC/CorC family transporter</fullName>
    </recommendedName>
</protein>
<evidence type="ECO:0000259" key="11">
    <source>
        <dbReference type="PROSITE" id="PS51371"/>
    </source>
</evidence>
<evidence type="ECO:0000256" key="8">
    <source>
        <dbReference type="PROSITE-ProRule" id="PRU00703"/>
    </source>
</evidence>
<dbReference type="AlphaFoldDB" id="A0A0P6XKX6"/>
<dbReference type="SMART" id="SM00116">
    <property type="entry name" value="CBS"/>
    <property type="match status" value="2"/>
</dbReference>
<accession>A0A0P6XKX6</accession>
<evidence type="ECO:0008006" key="15">
    <source>
        <dbReference type="Google" id="ProtNLM"/>
    </source>
</evidence>
<dbReference type="InterPro" id="IPR016169">
    <property type="entry name" value="FAD-bd_PCMH_sub2"/>
</dbReference>
<feature type="domain" description="CBS" evidence="11">
    <location>
        <begin position="284"/>
        <end position="340"/>
    </location>
</feature>
<feature type="domain" description="CBS" evidence="11">
    <location>
        <begin position="220"/>
        <end position="279"/>
    </location>
</feature>
<name>A0A0P6XKX6_9CHLR</name>
<dbReference type="Gene3D" id="3.30.465.10">
    <property type="match status" value="1"/>
</dbReference>
<dbReference type="Gene3D" id="3.10.580.10">
    <property type="entry name" value="CBS-domain"/>
    <property type="match status" value="1"/>
</dbReference>
<comment type="subcellular location">
    <subcellularLocation>
        <location evidence="1">Membrane</location>
        <topology evidence="1">Multi-pass membrane protein</topology>
    </subcellularLocation>
</comment>
<dbReference type="GO" id="GO:0050660">
    <property type="term" value="F:flavin adenine dinucleotide binding"/>
    <property type="evidence" value="ECO:0007669"/>
    <property type="project" value="InterPro"/>
</dbReference>
<dbReference type="OrthoDB" id="9798188at2"/>
<dbReference type="SUPFAM" id="SSF54631">
    <property type="entry name" value="CBS-domain pair"/>
    <property type="match status" value="1"/>
</dbReference>
<dbReference type="FunFam" id="3.10.580.10:FF:000002">
    <property type="entry name" value="Magnesium/cobalt efflux protein CorC"/>
    <property type="match status" value="1"/>
</dbReference>
<evidence type="ECO:0000256" key="10">
    <source>
        <dbReference type="SAM" id="Phobius"/>
    </source>
</evidence>
<evidence type="ECO:0000256" key="7">
    <source>
        <dbReference type="ARBA" id="ARBA00023136"/>
    </source>
</evidence>
<evidence type="ECO:0000313" key="14">
    <source>
        <dbReference type="Proteomes" id="UP000050514"/>
    </source>
</evidence>
<dbReference type="Pfam" id="PF01595">
    <property type="entry name" value="CNNM"/>
    <property type="match status" value="1"/>
</dbReference>
<keyword evidence="5 9" id="KW-1133">Transmembrane helix</keyword>
<evidence type="ECO:0000256" key="4">
    <source>
        <dbReference type="ARBA" id="ARBA00022737"/>
    </source>
</evidence>
<dbReference type="InterPro" id="IPR005170">
    <property type="entry name" value="Transptr-assoc_dom"/>
</dbReference>
<evidence type="ECO:0000256" key="5">
    <source>
        <dbReference type="ARBA" id="ARBA00022989"/>
    </source>
</evidence>
<keyword evidence="6 8" id="KW-0129">CBS domain</keyword>
<dbReference type="InterPro" id="IPR002550">
    <property type="entry name" value="CNNM"/>
</dbReference>
<dbReference type="InterPro" id="IPR036318">
    <property type="entry name" value="FAD-bd_PCMH-like_sf"/>
</dbReference>
<organism evidence="13 14">
    <name type="scientific">Bellilinea caldifistulae</name>
    <dbReference type="NCBI Taxonomy" id="360411"/>
    <lineage>
        <taxon>Bacteria</taxon>
        <taxon>Bacillati</taxon>
        <taxon>Chloroflexota</taxon>
        <taxon>Anaerolineae</taxon>
        <taxon>Anaerolineales</taxon>
        <taxon>Anaerolineaceae</taxon>
        <taxon>Bellilinea</taxon>
    </lineage>
</organism>
<dbReference type="PROSITE" id="PS51371">
    <property type="entry name" value="CBS"/>
    <property type="match status" value="2"/>
</dbReference>
<comment type="caution">
    <text evidence="13">The sequence shown here is derived from an EMBL/GenBank/DDBJ whole genome shotgun (WGS) entry which is preliminary data.</text>
</comment>
<feature type="transmembrane region" description="Helical" evidence="10">
    <location>
        <begin position="6"/>
        <end position="29"/>
    </location>
</feature>
<comment type="similarity">
    <text evidence="2">Belongs to the UPF0053 family.</text>
</comment>
<dbReference type="CDD" id="cd04590">
    <property type="entry name" value="CBS_pair_CorC_HlyC_assoc"/>
    <property type="match status" value="1"/>
</dbReference>
<keyword evidence="7 9" id="KW-0472">Membrane</keyword>
<feature type="transmembrane region" description="Helical" evidence="10">
    <location>
        <begin position="104"/>
        <end position="124"/>
    </location>
</feature>
<evidence type="ECO:0000256" key="6">
    <source>
        <dbReference type="ARBA" id="ARBA00023122"/>
    </source>
</evidence>
<dbReference type="SMART" id="SM01091">
    <property type="entry name" value="CorC_HlyC"/>
    <property type="match status" value="1"/>
</dbReference>
<dbReference type="Proteomes" id="UP000050514">
    <property type="component" value="Unassembled WGS sequence"/>
</dbReference>
<sequence>MNNPFLEIGLIFLLLVANGLFAFSEIAMVSARKVRLQQKAEDGDPAARAALELAESPNRFLSTVQIGITLIGILAGALSGATLAKRLAEWIARVDFLAPYSSGLALSVVVILLTYFSLVIGELIPKRLAMNNPEAAASAVARPMRFLSNITFPLVRLLSASTDFGLRVMGIRPSTEPPVTEEEIKVLMEQGTQVGVFEEAEQDMIESVFRLGDRYIDAIMTPRTEIEWIDLDESPQEILQDILQSSHSRFPAAQGNLDNVSGILSAKDFLSKMVSGEPFEVKSLLQPPLFVPDSMSALKVLQLIKSAGVHEALVLDEYGGLLGLVTLYDVLRAIVGELPGPGSDGGAQITQREDGSWLVDGLLPVDTLKELLETEELPEEERIGYQTLAGFILSQLGSIPAPGQRFNWGDFSFEIMDMDGRRIDKVLISRLPPPTEETDQ</sequence>
<dbReference type="GO" id="GO:0005886">
    <property type="term" value="C:plasma membrane"/>
    <property type="evidence" value="ECO:0007669"/>
    <property type="project" value="TreeGrafter"/>
</dbReference>
<evidence type="ECO:0000259" key="12">
    <source>
        <dbReference type="PROSITE" id="PS51846"/>
    </source>
</evidence>
<dbReference type="FunFam" id="3.30.465.10:FF:000023">
    <property type="entry name" value="Magnesium and cobalt transporter"/>
    <property type="match status" value="1"/>
</dbReference>
<dbReference type="EMBL" id="LGHJ01000011">
    <property type="protein sequence ID" value="KPL76797.1"/>
    <property type="molecule type" value="Genomic_DNA"/>
</dbReference>
<dbReference type="PANTHER" id="PTHR22777:SF17">
    <property type="entry name" value="UPF0053 PROTEIN SLL0260"/>
    <property type="match status" value="1"/>
</dbReference>
<proteinExistence type="inferred from homology"/>
<dbReference type="PATRIC" id="fig|360411.5.peg.268"/>
<dbReference type="Pfam" id="PF03471">
    <property type="entry name" value="CorC_HlyC"/>
    <property type="match status" value="1"/>
</dbReference>
<evidence type="ECO:0000256" key="9">
    <source>
        <dbReference type="PROSITE-ProRule" id="PRU01193"/>
    </source>
</evidence>
<evidence type="ECO:0000256" key="2">
    <source>
        <dbReference type="ARBA" id="ARBA00006337"/>
    </source>
</evidence>
<dbReference type="STRING" id="360411.AC812_05765"/>
<keyword evidence="4" id="KW-0677">Repeat</keyword>
<dbReference type="Pfam" id="PF00571">
    <property type="entry name" value="CBS"/>
    <property type="match status" value="1"/>
</dbReference>
<dbReference type="InterPro" id="IPR044751">
    <property type="entry name" value="Ion_transp-like_CBS"/>
</dbReference>
<keyword evidence="14" id="KW-1185">Reference proteome</keyword>
<dbReference type="InterPro" id="IPR046342">
    <property type="entry name" value="CBS_dom_sf"/>
</dbReference>
<dbReference type="PROSITE" id="PS51846">
    <property type="entry name" value="CNNM"/>
    <property type="match status" value="1"/>
</dbReference>
<dbReference type="RefSeq" id="WP_061912873.1">
    <property type="nucleotide sequence ID" value="NZ_DF967971.1"/>
</dbReference>
<gene>
    <name evidence="13" type="ORF">AC812_05765</name>
</gene>
<dbReference type="PANTHER" id="PTHR22777">
    <property type="entry name" value="HEMOLYSIN-RELATED"/>
    <property type="match status" value="1"/>
</dbReference>
<feature type="transmembrane region" description="Helical" evidence="10">
    <location>
        <begin position="60"/>
        <end position="84"/>
    </location>
</feature>
<evidence type="ECO:0000256" key="1">
    <source>
        <dbReference type="ARBA" id="ARBA00004141"/>
    </source>
</evidence>
<feature type="domain" description="CNNM transmembrane" evidence="12">
    <location>
        <begin position="1"/>
        <end position="201"/>
    </location>
</feature>
<dbReference type="InterPro" id="IPR000644">
    <property type="entry name" value="CBS_dom"/>
</dbReference>
<dbReference type="SUPFAM" id="SSF56176">
    <property type="entry name" value="FAD-binding/transporter-associated domain-like"/>
    <property type="match status" value="1"/>
</dbReference>
<keyword evidence="3 9" id="KW-0812">Transmembrane</keyword>
<evidence type="ECO:0000256" key="3">
    <source>
        <dbReference type="ARBA" id="ARBA00022692"/>
    </source>
</evidence>
<evidence type="ECO:0000313" key="13">
    <source>
        <dbReference type="EMBL" id="KPL76797.1"/>
    </source>
</evidence>
<reference evidence="13 14" key="1">
    <citation type="submission" date="2015-07" db="EMBL/GenBank/DDBJ databases">
        <title>Draft genome of Bellilinea caldifistulae DSM 17877.</title>
        <authorList>
            <person name="Hemp J."/>
            <person name="Ward L.M."/>
            <person name="Pace L.A."/>
            <person name="Fischer W.W."/>
        </authorList>
    </citation>
    <scope>NUCLEOTIDE SEQUENCE [LARGE SCALE GENOMIC DNA]</scope>
    <source>
        <strain evidence="13 14">GOMI-1</strain>
    </source>
</reference>